<feature type="transmembrane region" description="Helical" evidence="6">
    <location>
        <begin position="24"/>
        <end position="46"/>
    </location>
</feature>
<dbReference type="PANTHER" id="PTHR30386:SF26">
    <property type="entry name" value="TRANSPORT PROTEIN COMB"/>
    <property type="match status" value="1"/>
</dbReference>
<keyword evidence="2 6" id="KW-0812">Transmembrane</keyword>
<evidence type="ECO:0000256" key="3">
    <source>
        <dbReference type="ARBA" id="ARBA00022989"/>
    </source>
</evidence>
<evidence type="ECO:0000256" key="5">
    <source>
        <dbReference type="SAM" id="Coils"/>
    </source>
</evidence>
<dbReference type="Proteomes" id="UP001597480">
    <property type="component" value="Unassembled WGS sequence"/>
</dbReference>
<keyword evidence="3 6" id="KW-1133">Transmembrane helix</keyword>
<keyword evidence="4 6" id="KW-0472">Membrane</keyword>
<evidence type="ECO:0000256" key="6">
    <source>
        <dbReference type="SAM" id="Phobius"/>
    </source>
</evidence>
<comment type="subcellular location">
    <subcellularLocation>
        <location evidence="1">Membrane</location>
        <topology evidence="1">Single-pass membrane protein</topology>
    </subcellularLocation>
</comment>
<dbReference type="PANTHER" id="PTHR30386">
    <property type="entry name" value="MEMBRANE FUSION SUBUNIT OF EMRAB-TOLC MULTIDRUG EFFLUX PUMP"/>
    <property type="match status" value="1"/>
</dbReference>
<organism evidence="7 8">
    <name type="scientific">Flavobacterium suzhouense</name>
    <dbReference type="NCBI Taxonomy" id="1529638"/>
    <lineage>
        <taxon>Bacteria</taxon>
        <taxon>Pseudomonadati</taxon>
        <taxon>Bacteroidota</taxon>
        <taxon>Flavobacteriia</taxon>
        <taxon>Flavobacteriales</taxon>
        <taxon>Flavobacteriaceae</taxon>
        <taxon>Flavobacterium</taxon>
    </lineage>
</organism>
<protein>
    <submittedName>
        <fullName evidence="7">HlyD family secretion protein</fullName>
    </submittedName>
</protein>
<name>A0ABW5NU51_9FLAO</name>
<evidence type="ECO:0000256" key="2">
    <source>
        <dbReference type="ARBA" id="ARBA00022692"/>
    </source>
</evidence>
<accession>A0ABW5NU51</accession>
<sequence>MPNSDIELRSEEVQEILTKMPSWIVRWGSTTILIIISCLILATCFIEYPDIVMADINITTLVPPEKLIARSSGKLEKILVTNQQTIKSNTPLAVIENSANYRDVFKLKSITDTLSISEDNFVFPFFKLNGSQLGDIGGDFAIFEKDYQAFTFNNDLKPYQIEGEAQNYEAVQIKERLSLLLQQKEIAEREMKIKKDEIERYRKLYQKGVIATQEWDTKNLEYLQFEKGLRNLNASISQAKSSLNDLDKSAKTTKINETKDNIDLFRNMVQSYAQLKKSIADWEKTYVLRSSIAGEVSFLQIWKENQSVNSGDNIFTVIPTEEINYIGKVKAVAQNSGKLKKGQKVNIRLENYPDREFGVLKGNVEYISLIPDKDGKLLIDVSLPNGLKTSYNKDIFFKQEMKGQAEIITEDLRLLERVLYNFRDVFRQKNEVHIENKNNYL</sequence>
<dbReference type="RefSeq" id="WP_379820984.1">
    <property type="nucleotide sequence ID" value="NZ_JBHUMD010000026.1"/>
</dbReference>
<dbReference type="InterPro" id="IPR050739">
    <property type="entry name" value="MFP"/>
</dbReference>
<evidence type="ECO:0000256" key="1">
    <source>
        <dbReference type="ARBA" id="ARBA00004167"/>
    </source>
</evidence>
<evidence type="ECO:0000256" key="4">
    <source>
        <dbReference type="ARBA" id="ARBA00023136"/>
    </source>
</evidence>
<feature type="coiled-coil region" evidence="5">
    <location>
        <begin position="170"/>
        <end position="204"/>
    </location>
</feature>
<comment type="caution">
    <text evidence="7">The sequence shown here is derived from an EMBL/GenBank/DDBJ whole genome shotgun (WGS) entry which is preliminary data.</text>
</comment>
<keyword evidence="8" id="KW-1185">Reference proteome</keyword>
<keyword evidence="5" id="KW-0175">Coiled coil</keyword>
<dbReference type="Gene3D" id="2.40.30.170">
    <property type="match status" value="1"/>
</dbReference>
<evidence type="ECO:0000313" key="8">
    <source>
        <dbReference type="Proteomes" id="UP001597480"/>
    </source>
</evidence>
<reference evidence="8" key="1">
    <citation type="journal article" date="2019" name="Int. J. Syst. Evol. Microbiol.">
        <title>The Global Catalogue of Microorganisms (GCM) 10K type strain sequencing project: providing services to taxonomists for standard genome sequencing and annotation.</title>
        <authorList>
            <consortium name="The Broad Institute Genomics Platform"/>
            <consortium name="The Broad Institute Genome Sequencing Center for Infectious Disease"/>
            <person name="Wu L."/>
            <person name="Ma J."/>
        </authorList>
    </citation>
    <scope>NUCLEOTIDE SEQUENCE [LARGE SCALE GENOMIC DNA]</scope>
    <source>
        <strain evidence="8">KCTC 42107</strain>
    </source>
</reference>
<gene>
    <name evidence="7" type="ORF">ACFSR3_10870</name>
</gene>
<dbReference type="EMBL" id="JBHUMD010000026">
    <property type="protein sequence ID" value="MFD2602559.1"/>
    <property type="molecule type" value="Genomic_DNA"/>
</dbReference>
<evidence type="ECO:0000313" key="7">
    <source>
        <dbReference type="EMBL" id="MFD2602559.1"/>
    </source>
</evidence>
<dbReference type="Gene3D" id="1.10.287.470">
    <property type="entry name" value="Helix hairpin bin"/>
    <property type="match status" value="1"/>
</dbReference>
<proteinExistence type="predicted"/>